<dbReference type="EMBL" id="ML734964">
    <property type="protein sequence ID" value="KAB8206296.1"/>
    <property type="molecule type" value="Genomic_DNA"/>
</dbReference>
<evidence type="ECO:0000313" key="2">
    <source>
        <dbReference type="EMBL" id="KAB8206296.1"/>
    </source>
</evidence>
<evidence type="ECO:0000313" key="3">
    <source>
        <dbReference type="Proteomes" id="UP000326532"/>
    </source>
</evidence>
<dbReference type="Proteomes" id="UP000326532">
    <property type="component" value="Unassembled WGS sequence"/>
</dbReference>
<keyword evidence="1" id="KW-0812">Transmembrane</keyword>
<sequence length="77" mass="9157">MYKKKRERKAKSILFFKLVWNFPYLPQNILSPLSPLILLVIYILSVYTPYDHGNSLLQFLLLSEYLNCLFNTVVNFI</sequence>
<keyword evidence="3" id="KW-1185">Reference proteome</keyword>
<dbReference type="AlphaFoldDB" id="A0A5N6DMD9"/>
<organism evidence="2 3">
    <name type="scientific">Aspergillus parasiticus</name>
    <dbReference type="NCBI Taxonomy" id="5067"/>
    <lineage>
        <taxon>Eukaryota</taxon>
        <taxon>Fungi</taxon>
        <taxon>Dikarya</taxon>
        <taxon>Ascomycota</taxon>
        <taxon>Pezizomycotina</taxon>
        <taxon>Eurotiomycetes</taxon>
        <taxon>Eurotiomycetidae</taxon>
        <taxon>Eurotiales</taxon>
        <taxon>Aspergillaceae</taxon>
        <taxon>Aspergillus</taxon>
        <taxon>Aspergillus subgen. Circumdati</taxon>
    </lineage>
</organism>
<gene>
    <name evidence="2" type="ORF">BDV34DRAFT_194140</name>
</gene>
<proteinExistence type="predicted"/>
<reference evidence="2 3" key="1">
    <citation type="submission" date="2019-04" db="EMBL/GenBank/DDBJ databases">
        <title>Fungal friends and foes A comparative genomics study of 23 Aspergillus species from section Flavi.</title>
        <authorList>
            <consortium name="DOE Joint Genome Institute"/>
            <person name="Kjaerbolling I."/>
            <person name="Vesth T.C."/>
            <person name="Frisvad J.C."/>
            <person name="Nybo J.L."/>
            <person name="Theobald S."/>
            <person name="Kildgaard S."/>
            <person name="Petersen T.I."/>
            <person name="Kuo A."/>
            <person name="Sato A."/>
            <person name="Lyhne E.K."/>
            <person name="Kogle M.E."/>
            <person name="Wiebenga A."/>
            <person name="Kun R.S."/>
            <person name="Lubbers R.J."/>
            <person name="Makela M.R."/>
            <person name="Barry K."/>
            <person name="Chovatia M."/>
            <person name="Clum A."/>
            <person name="Daum C."/>
            <person name="Haridas S."/>
            <person name="He G."/>
            <person name="LaButti K."/>
            <person name="Lipzen A."/>
            <person name="Mondo S."/>
            <person name="Pangilinan J."/>
            <person name="Riley R."/>
            <person name="Salamov A."/>
            <person name="Simmons B.A."/>
            <person name="Magnuson J.K."/>
            <person name="Henrissat B."/>
            <person name="Mortensen U.H."/>
            <person name="Larsen T.O."/>
            <person name="De vries R.P."/>
            <person name="Grigoriev I.V."/>
            <person name="Machida M."/>
            <person name="Baker S.E."/>
            <person name="Andersen M.R."/>
        </authorList>
    </citation>
    <scope>NUCLEOTIDE SEQUENCE [LARGE SCALE GENOMIC DNA]</scope>
    <source>
        <strain evidence="2 3">CBS 117618</strain>
    </source>
</reference>
<dbReference type="VEuPathDB" id="FungiDB:BDV34DRAFT_194140"/>
<evidence type="ECO:0000256" key="1">
    <source>
        <dbReference type="SAM" id="Phobius"/>
    </source>
</evidence>
<protein>
    <submittedName>
        <fullName evidence="2">Uncharacterized protein</fullName>
    </submittedName>
</protein>
<name>A0A5N6DMD9_ASPPA</name>
<keyword evidence="1" id="KW-1133">Transmembrane helix</keyword>
<accession>A0A5N6DMD9</accession>
<feature type="transmembrane region" description="Helical" evidence="1">
    <location>
        <begin position="21"/>
        <end position="44"/>
    </location>
</feature>
<keyword evidence="1" id="KW-0472">Membrane</keyword>